<evidence type="ECO:0000256" key="1">
    <source>
        <dbReference type="ARBA" id="ARBA00004370"/>
    </source>
</evidence>
<reference evidence="8" key="1">
    <citation type="submission" date="2016-10" db="EMBL/GenBank/DDBJ databases">
        <authorList>
            <person name="Varghese N."/>
            <person name="Submissions S."/>
        </authorList>
    </citation>
    <scope>NUCLEOTIDE SEQUENCE [LARGE SCALE GENOMIC DNA]</scope>
    <source>
        <strain evidence="8">JCM 21621</strain>
    </source>
</reference>
<dbReference type="InterPro" id="IPR002994">
    <property type="entry name" value="Surf1/Shy1"/>
</dbReference>
<evidence type="ECO:0000256" key="4">
    <source>
        <dbReference type="ARBA" id="ARBA00022989"/>
    </source>
</evidence>
<proteinExistence type="inferred from homology"/>
<gene>
    <name evidence="7" type="ORF">SAMN05216193_103296</name>
</gene>
<comment type="similarity">
    <text evidence="2 6">Belongs to the SURF1 family.</text>
</comment>
<keyword evidence="6" id="KW-1003">Cell membrane</keyword>
<dbReference type="EMBL" id="FNIJ01000003">
    <property type="protein sequence ID" value="SDN52462.1"/>
    <property type="molecule type" value="Genomic_DNA"/>
</dbReference>
<dbReference type="CDD" id="cd06662">
    <property type="entry name" value="SURF1"/>
    <property type="match status" value="1"/>
</dbReference>
<evidence type="ECO:0000256" key="5">
    <source>
        <dbReference type="ARBA" id="ARBA00023136"/>
    </source>
</evidence>
<organism evidence="7 8">
    <name type="scientific">Pseudomonas jinjuensis</name>
    <dbReference type="NCBI Taxonomy" id="198616"/>
    <lineage>
        <taxon>Bacteria</taxon>
        <taxon>Pseudomonadati</taxon>
        <taxon>Pseudomonadota</taxon>
        <taxon>Gammaproteobacteria</taxon>
        <taxon>Pseudomonadales</taxon>
        <taxon>Pseudomonadaceae</taxon>
        <taxon>Pseudomonas</taxon>
    </lineage>
</organism>
<dbReference type="InterPro" id="IPR045214">
    <property type="entry name" value="Surf1/Surf4"/>
</dbReference>
<dbReference type="Pfam" id="PF02104">
    <property type="entry name" value="SURF1"/>
    <property type="match status" value="1"/>
</dbReference>
<evidence type="ECO:0000256" key="6">
    <source>
        <dbReference type="RuleBase" id="RU363076"/>
    </source>
</evidence>
<accession>A0A1H0C3N4</accession>
<feature type="transmembrane region" description="Helical" evidence="6">
    <location>
        <begin position="225"/>
        <end position="243"/>
    </location>
</feature>
<keyword evidence="8" id="KW-1185">Reference proteome</keyword>
<dbReference type="OrthoDB" id="9789940at2"/>
<protein>
    <recommendedName>
        <fullName evidence="6">SURF1-like protein</fullName>
    </recommendedName>
</protein>
<comment type="caution">
    <text evidence="6">Lacks conserved residue(s) required for the propagation of feature annotation.</text>
</comment>
<keyword evidence="5 6" id="KW-0472">Membrane</keyword>
<evidence type="ECO:0000313" key="8">
    <source>
        <dbReference type="Proteomes" id="UP000242957"/>
    </source>
</evidence>
<comment type="subcellular location">
    <subcellularLocation>
        <location evidence="6">Cell membrane</location>
        <topology evidence="6">Multi-pass membrane protein</topology>
    </subcellularLocation>
    <subcellularLocation>
        <location evidence="1">Membrane</location>
    </subcellularLocation>
</comment>
<dbReference type="PROSITE" id="PS50895">
    <property type="entry name" value="SURF1"/>
    <property type="match status" value="1"/>
</dbReference>
<keyword evidence="4 6" id="KW-1133">Transmembrane helix</keyword>
<evidence type="ECO:0000313" key="7">
    <source>
        <dbReference type="EMBL" id="SDN52462.1"/>
    </source>
</evidence>
<dbReference type="PANTHER" id="PTHR23427">
    <property type="entry name" value="SURFEIT LOCUS PROTEIN"/>
    <property type="match status" value="1"/>
</dbReference>
<dbReference type="Proteomes" id="UP000242957">
    <property type="component" value="Unassembled WGS sequence"/>
</dbReference>
<sequence>MQYSQRAFGNRASRAAQGSRRFRPGVAPTLVVLALLPLLVWLGTWQLSRAEEKRALLAAAEARRAAEPQPVAVLEGMPDPAYTRVRLQGRFDASHTFLLDNRTRNGQAGVEVVQPFHDQASGLWLLVNRGWVAWPDRRVPPAITTPSRPLLLDAWVYVAPPGGLHLADHAGQGWPRLLTQIEPAALWAQLGTAGVPLELRLEAGDAAFDTSWPVVAMAPERHTGYAVQWFALATALLCLYLYLGIRRARENNDNERKHDHE</sequence>
<dbReference type="GO" id="GO:0005886">
    <property type="term" value="C:plasma membrane"/>
    <property type="evidence" value="ECO:0007669"/>
    <property type="project" value="UniProtKB-SubCell"/>
</dbReference>
<dbReference type="PANTHER" id="PTHR23427:SF2">
    <property type="entry name" value="SURFEIT LOCUS PROTEIN 1"/>
    <property type="match status" value="1"/>
</dbReference>
<evidence type="ECO:0000256" key="3">
    <source>
        <dbReference type="ARBA" id="ARBA00022692"/>
    </source>
</evidence>
<keyword evidence="3 6" id="KW-0812">Transmembrane</keyword>
<dbReference type="RefSeq" id="WP_084311449.1">
    <property type="nucleotide sequence ID" value="NZ_FNIJ01000003.1"/>
</dbReference>
<evidence type="ECO:0000256" key="2">
    <source>
        <dbReference type="ARBA" id="ARBA00007165"/>
    </source>
</evidence>
<name>A0A1H0C3N4_9PSED</name>
<dbReference type="AlphaFoldDB" id="A0A1H0C3N4"/>
<dbReference type="STRING" id="198616.SAMN05216193_103296"/>